<protein>
    <submittedName>
        <fullName evidence="1">Uncharacterized protein</fullName>
    </submittedName>
</protein>
<proteinExistence type="predicted"/>
<dbReference type="EMBL" id="GBRH01173316">
    <property type="protein sequence ID" value="JAE24580.1"/>
    <property type="molecule type" value="Transcribed_RNA"/>
</dbReference>
<accession>A0A0A9GHK8</accession>
<reference evidence="1" key="2">
    <citation type="journal article" date="2015" name="Data Brief">
        <title>Shoot transcriptome of the giant reed, Arundo donax.</title>
        <authorList>
            <person name="Barrero R.A."/>
            <person name="Guerrero F.D."/>
            <person name="Moolhuijzen P."/>
            <person name="Goolsby J.A."/>
            <person name="Tidwell J."/>
            <person name="Bellgard S.E."/>
            <person name="Bellgard M.I."/>
        </authorList>
    </citation>
    <scope>NUCLEOTIDE SEQUENCE</scope>
    <source>
        <tissue evidence="1">Shoot tissue taken approximately 20 cm above the soil surface</tissue>
    </source>
</reference>
<name>A0A0A9GHK8_ARUDO</name>
<reference evidence="1" key="1">
    <citation type="submission" date="2014-09" db="EMBL/GenBank/DDBJ databases">
        <authorList>
            <person name="Magalhaes I.L.F."/>
            <person name="Oliveira U."/>
            <person name="Santos F.R."/>
            <person name="Vidigal T.H.D.A."/>
            <person name="Brescovit A.D."/>
            <person name="Santos A.J."/>
        </authorList>
    </citation>
    <scope>NUCLEOTIDE SEQUENCE</scope>
    <source>
        <tissue evidence="1">Shoot tissue taken approximately 20 cm above the soil surface</tissue>
    </source>
</reference>
<organism evidence="1">
    <name type="scientific">Arundo donax</name>
    <name type="common">Giant reed</name>
    <name type="synonym">Donax arundinaceus</name>
    <dbReference type="NCBI Taxonomy" id="35708"/>
    <lineage>
        <taxon>Eukaryota</taxon>
        <taxon>Viridiplantae</taxon>
        <taxon>Streptophyta</taxon>
        <taxon>Embryophyta</taxon>
        <taxon>Tracheophyta</taxon>
        <taxon>Spermatophyta</taxon>
        <taxon>Magnoliopsida</taxon>
        <taxon>Liliopsida</taxon>
        <taxon>Poales</taxon>
        <taxon>Poaceae</taxon>
        <taxon>PACMAD clade</taxon>
        <taxon>Arundinoideae</taxon>
        <taxon>Arundineae</taxon>
        <taxon>Arundo</taxon>
    </lineage>
</organism>
<sequence length="42" mass="5077">MYHSISHTSWKDRTLRAGNRYGKVSYYRKTKYSYSQAENNID</sequence>
<dbReference type="AlphaFoldDB" id="A0A0A9GHK8"/>
<evidence type="ECO:0000313" key="1">
    <source>
        <dbReference type="EMBL" id="JAE24580.1"/>
    </source>
</evidence>